<sequence length="66" mass="7289">MPRFKRMGTANAHSGAQTHGSRTACEPLRLVPHRADTGAPPGPLRRRKAKCRLHCPGNYYYTTGTI</sequence>
<evidence type="ECO:0000256" key="1">
    <source>
        <dbReference type="SAM" id="MobiDB-lite"/>
    </source>
</evidence>
<accession>A0A183UW75</accession>
<reference evidence="4" key="1">
    <citation type="submission" date="2016-06" db="UniProtKB">
        <authorList>
            <consortium name="WormBaseParasite"/>
        </authorList>
    </citation>
    <scope>IDENTIFICATION</scope>
</reference>
<gene>
    <name evidence="2" type="ORF">TCNE_LOCUS12745</name>
</gene>
<evidence type="ECO:0000313" key="2">
    <source>
        <dbReference type="EMBL" id="VDM44066.1"/>
    </source>
</evidence>
<reference evidence="2 3" key="2">
    <citation type="submission" date="2018-11" db="EMBL/GenBank/DDBJ databases">
        <authorList>
            <consortium name="Pathogen Informatics"/>
        </authorList>
    </citation>
    <scope>NUCLEOTIDE SEQUENCE [LARGE SCALE GENOMIC DNA]</scope>
</reference>
<evidence type="ECO:0000313" key="3">
    <source>
        <dbReference type="Proteomes" id="UP000050794"/>
    </source>
</evidence>
<dbReference type="AlphaFoldDB" id="A0A183UW75"/>
<dbReference type="EMBL" id="UYWY01021406">
    <property type="protein sequence ID" value="VDM44066.1"/>
    <property type="molecule type" value="Genomic_DNA"/>
</dbReference>
<evidence type="ECO:0000313" key="4">
    <source>
        <dbReference type="WBParaSite" id="TCNE_0001274501-mRNA-1"/>
    </source>
</evidence>
<dbReference type="Proteomes" id="UP000050794">
    <property type="component" value="Unassembled WGS sequence"/>
</dbReference>
<feature type="region of interest" description="Disordered" evidence="1">
    <location>
        <begin position="1"/>
        <end position="25"/>
    </location>
</feature>
<proteinExistence type="predicted"/>
<protein>
    <submittedName>
        <fullName evidence="2 4">Uncharacterized protein</fullName>
    </submittedName>
</protein>
<dbReference type="WBParaSite" id="TCNE_0001274501-mRNA-1">
    <property type="protein sequence ID" value="TCNE_0001274501-mRNA-1"/>
    <property type="gene ID" value="TCNE_0001274501"/>
</dbReference>
<name>A0A183UW75_TOXCA</name>
<feature type="compositionally biased region" description="Polar residues" evidence="1">
    <location>
        <begin position="11"/>
        <end position="21"/>
    </location>
</feature>
<organism evidence="3 4">
    <name type="scientific">Toxocara canis</name>
    <name type="common">Canine roundworm</name>
    <dbReference type="NCBI Taxonomy" id="6265"/>
    <lineage>
        <taxon>Eukaryota</taxon>
        <taxon>Metazoa</taxon>
        <taxon>Ecdysozoa</taxon>
        <taxon>Nematoda</taxon>
        <taxon>Chromadorea</taxon>
        <taxon>Rhabditida</taxon>
        <taxon>Spirurina</taxon>
        <taxon>Ascaridomorpha</taxon>
        <taxon>Ascaridoidea</taxon>
        <taxon>Toxocaridae</taxon>
        <taxon>Toxocara</taxon>
    </lineage>
</organism>
<keyword evidence="3" id="KW-1185">Reference proteome</keyword>